<dbReference type="FunFam" id="3.30.1440.10:FF:000001">
    <property type="entry name" value="50S ribosomal protein L5"/>
    <property type="match status" value="1"/>
</dbReference>
<dbReference type="PIRSF" id="PIRSF002161">
    <property type="entry name" value="Ribosomal_L5"/>
    <property type="match status" value="1"/>
</dbReference>
<comment type="similarity">
    <text evidence="1 7">Belongs to the universal ribosomal protein uL5 family.</text>
</comment>
<dbReference type="AlphaFoldDB" id="A0A5C0UH78"/>
<evidence type="ECO:0000256" key="2">
    <source>
        <dbReference type="ARBA" id="ARBA00022555"/>
    </source>
</evidence>
<dbReference type="GO" id="GO:0005840">
    <property type="term" value="C:ribosome"/>
    <property type="evidence" value="ECO:0007669"/>
    <property type="project" value="UniProtKB-KW"/>
</dbReference>
<name>A0A5C0UH78_9PROT</name>
<dbReference type="EMBL" id="CP043314">
    <property type="protein sequence ID" value="QEK38913.1"/>
    <property type="molecule type" value="Genomic_DNA"/>
</dbReference>
<sequence>MSEFKQKFNTEIRPVLRNIMKLDNILAVPTLEKVVLSASFGRSMKDSANMNFIFKEMKMISGQVPVIAKAKKSVSSFSVREGMDSSAFVTLRSDRMFDFIYEFVNITLPRVVGFEGLSSKSFDGQGNYNFGLKDHLPFIESTETGFTFGMNVAIVTTADTDYNSKILMQALNFPFKGEVNDVIKKVKGGVNG</sequence>
<evidence type="ECO:0000256" key="7">
    <source>
        <dbReference type="RuleBase" id="RU003930"/>
    </source>
</evidence>
<evidence type="ECO:0000256" key="6">
    <source>
        <dbReference type="ARBA" id="ARBA00035461"/>
    </source>
</evidence>
<reference evidence="10 11" key="1">
    <citation type="submission" date="2019-08" db="EMBL/GenBank/DDBJ databases">
        <title>Highly reduced genomes of protist endosymbionts show evolutionary convergence.</title>
        <authorList>
            <person name="George E."/>
            <person name="Husnik F."/>
            <person name="Tashyreva D."/>
            <person name="Prokopchuk G."/>
            <person name="Horak A."/>
            <person name="Kwong W.K."/>
            <person name="Lukes J."/>
            <person name="Keeling P.J."/>
        </authorList>
    </citation>
    <scope>NUCLEOTIDE SEQUENCE [LARGE SCALE GENOMIC DNA]</scope>
    <source>
        <strain evidence="10">1604HC</strain>
    </source>
</reference>
<evidence type="ECO:0000256" key="5">
    <source>
        <dbReference type="ARBA" id="ARBA00035245"/>
    </source>
</evidence>
<evidence type="ECO:0000313" key="11">
    <source>
        <dbReference type="Proteomes" id="UP000324924"/>
    </source>
</evidence>
<dbReference type="OrthoDB" id="9806626at2"/>
<dbReference type="KEGG" id="nabu:FZC36_00470"/>
<evidence type="ECO:0000256" key="1">
    <source>
        <dbReference type="ARBA" id="ARBA00008553"/>
    </source>
</evidence>
<dbReference type="Pfam" id="PF00673">
    <property type="entry name" value="Ribosomal_L5_C"/>
    <property type="match status" value="1"/>
</dbReference>
<proteinExistence type="inferred from homology"/>
<keyword evidence="2" id="KW-0820">tRNA-binding</keyword>
<dbReference type="Pfam" id="PF00281">
    <property type="entry name" value="Ribosomal_L5"/>
    <property type="match status" value="1"/>
</dbReference>
<dbReference type="GO" id="GO:0003735">
    <property type="term" value="F:structural constituent of ribosome"/>
    <property type="evidence" value="ECO:0007669"/>
    <property type="project" value="InterPro"/>
</dbReference>
<dbReference type="InterPro" id="IPR022803">
    <property type="entry name" value="Ribosomal_uL5_dom_sf"/>
</dbReference>
<keyword evidence="3 7" id="KW-0689">Ribosomal protein</keyword>
<evidence type="ECO:0000256" key="4">
    <source>
        <dbReference type="ARBA" id="ARBA00023274"/>
    </source>
</evidence>
<dbReference type="GO" id="GO:0000049">
    <property type="term" value="F:tRNA binding"/>
    <property type="evidence" value="ECO:0007669"/>
    <property type="project" value="UniProtKB-KW"/>
</dbReference>
<dbReference type="PANTHER" id="PTHR11994">
    <property type="entry name" value="60S RIBOSOMAL PROTEIN L11-RELATED"/>
    <property type="match status" value="1"/>
</dbReference>
<evidence type="ECO:0000259" key="8">
    <source>
        <dbReference type="Pfam" id="PF00281"/>
    </source>
</evidence>
<evidence type="ECO:0000256" key="3">
    <source>
        <dbReference type="ARBA" id="ARBA00022980"/>
    </source>
</evidence>
<gene>
    <name evidence="10" type="primary">rplE</name>
    <name evidence="10" type="ORF">FZC36_00470</name>
</gene>
<keyword evidence="2" id="KW-0694">RNA-binding</keyword>
<keyword evidence="11" id="KW-1185">Reference proteome</keyword>
<dbReference type="GO" id="GO:0006412">
    <property type="term" value="P:translation"/>
    <property type="evidence" value="ECO:0007669"/>
    <property type="project" value="InterPro"/>
</dbReference>
<feature type="domain" description="Large ribosomal subunit protein uL5 N-terminal" evidence="8">
    <location>
        <begin position="24"/>
        <end position="80"/>
    </location>
</feature>
<dbReference type="SUPFAM" id="SSF55282">
    <property type="entry name" value="RL5-like"/>
    <property type="match status" value="1"/>
</dbReference>
<feature type="domain" description="Large ribosomal subunit protein uL5 C-terminal" evidence="9">
    <location>
        <begin position="87"/>
        <end position="175"/>
    </location>
</feature>
<evidence type="ECO:0000313" key="10">
    <source>
        <dbReference type="EMBL" id="QEK38913.1"/>
    </source>
</evidence>
<dbReference type="RefSeq" id="WP_148972036.1">
    <property type="nucleotide sequence ID" value="NZ_CP043314.1"/>
</dbReference>
<organism evidence="10 11">
    <name type="scientific">Candidatus Nesciobacter abundans</name>
    <dbReference type="NCBI Taxonomy" id="2601668"/>
    <lineage>
        <taxon>Bacteria</taxon>
        <taxon>Pseudomonadati</taxon>
        <taxon>Pseudomonadota</taxon>
        <taxon>Alphaproteobacteria</taxon>
        <taxon>Holosporales</taxon>
        <taxon>Holosporaceae</taxon>
        <taxon>Candidatus Nesciobacter</taxon>
    </lineage>
</organism>
<dbReference type="Proteomes" id="UP000324924">
    <property type="component" value="Chromosome"/>
</dbReference>
<dbReference type="InterPro" id="IPR031310">
    <property type="entry name" value="Ribosomal_uL5_N"/>
</dbReference>
<dbReference type="InterPro" id="IPR031309">
    <property type="entry name" value="Ribosomal_uL5_C"/>
</dbReference>
<accession>A0A5C0UH78</accession>
<dbReference type="InterPro" id="IPR002132">
    <property type="entry name" value="Ribosomal_uL5"/>
</dbReference>
<dbReference type="Gene3D" id="3.30.1440.10">
    <property type="match status" value="1"/>
</dbReference>
<evidence type="ECO:0000259" key="9">
    <source>
        <dbReference type="Pfam" id="PF00673"/>
    </source>
</evidence>
<keyword evidence="4 7" id="KW-0687">Ribonucleoprotein</keyword>
<protein>
    <recommendedName>
        <fullName evidence="5">Large ribosomal subunit protein uL5</fullName>
    </recommendedName>
    <alternativeName>
        <fullName evidence="6">50S ribosomal protein L5</fullName>
    </alternativeName>
</protein>
<dbReference type="GO" id="GO:1990904">
    <property type="term" value="C:ribonucleoprotein complex"/>
    <property type="evidence" value="ECO:0007669"/>
    <property type="project" value="UniProtKB-KW"/>
</dbReference>